<keyword evidence="5 7" id="KW-1133">Transmembrane helix</keyword>
<dbReference type="RefSeq" id="WP_371435765.1">
    <property type="nucleotide sequence ID" value="NZ_JBHSRS010000013.1"/>
</dbReference>
<feature type="transmembrane region" description="Helical" evidence="7">
    <location>
        <begin position="282"/>
        <end position="300"/>
    </location>
</feature>
<feature type="transmembrane region" description="Helical" evidence="7">
    <location>
        <begin position="130"/>
        <end position="150"/>
    </location>
</feature>
<feature type="transmembrane region" description="Helical" evidence="7">
    <location>
        <begin position="359"/>
        <end position="379"/>
    </location>
</feature>
<feature type="transmembrane region" description="Helical" evidence="7">
    <location>
        <begin position="321"/>
        <end position="339"/>
    </location>
</feature>
<keyword evidence="6 7" id="KW-0472">Membrane</keyword>
<dbReference type="Proteomes" id="UP001596270">
    <property type="component" value="Unassembled WGS sequence"/>
</dbReference>
<keyword evidence="2" id="KW-0813">Transport</keyword>
<sequence length="449" mass="46987">MVEGIPLWKTFLAFLAPMLLSNILQSLSGTLNNVYVGQMLGVGALAAVSSFFPVMFFFIAFTIGLGAGASVLIGQAWGAGDTGKVKAVAGTTLTVGVAFGLLVAVFGGTFTEPMLKALGTPPDILADATLYARIMLIAMPGLFVFLLSTAMLRGVGDTVTPLYTLAISTGIGLLLTPALIRGWGGLPTLGVASGAAATVVSFVIATTWLGFRLRAKKSPLAPDADFAHKLRIDPKILKTVLKVGVPTGVQMIVISLAEIALLSMVNSYGSNATAAYGAVNQVVAYVQFPAFSIAITASILGAQAIGAGRTDKLGAIARTGVQMNLVLTGALVVVGYLLSRRLMGFFITSEPVIELAQTLLHIMLWSSVVFGMASVLSGVMRASGSVLVPTAISIICIALVEVPVAWFASQRIGINGIWIAYPVTFIAMLGLQTAYYRLVWKKKAIKRLI</sequence>
<accession>A0ABW1TTS3</accession>
<keyword evidence="4 7" id="KW-0812">Transmembrane</keyword>
<dbReference type="EMBL" id="JBHSRS010000013">
    <property type="protein sequence ID" value="MFC6280705.1"/>
    <property type="molecule type" value="Genomic_DNA"/>
</dbReference>
<feature type="transmembrane region" description="Helical" evidence="7">
    <location>
        <begin position="50"/>
        <end position="73"/>
    </location>
</feature>
<dbReference type="NCBIfam" id="TIGR00797">
    <property type="entry name" value="matE"/>
    <property type="match status" value="1"/>
</dbReference>
<comment type="caution">
    <text evidence="8">The sequence shown here is derived from an EMBL/GenBank/DDBJ whole genome shotgun (WGS) entry which is preliminary data.</text>
</comment>
<name>A0ABW1TTS3_9BURK</name>
<dbReference type="PANTHER" id="PTHR43549:SF3">
    <property type="entry name" value="MULTIDRUG RESISTANCE PROTEIN YPNP-RELATED"/>
    <property type="match status" value="1"/>
</dbReference>
<keyword evidence="9" id="KW-1185">Reference proteome</keyword>
<evidence type="ECO:0000256" key="7">
    <source>
        <dbReference type="SAM" id="Phobius"/>
    </source>
</evidence>
<dbReference type="InterPro" id="IPR048279">
    <property type="entry name" value="MdtK-like"/>
</dbReference>
<dbReference type="InterPro" id="IPR052031">
    <property type="entry name" value="Membrane_Transporter-Flippase"/>
</dbReference>
<evidence type="ECO:0000256" key="4">
    <source>
        <dbReference type="ARBA" id="ARBA00022692"/>
    </source>
</evidence>
<organism evidence="8 9">
    <name type="scientific">Polaromonas aquatica</name>
    <dbReference type="NCBI Taxonomy" id="332657"/>
    <lineage>
        <taxon>Bacteria</taxon>
        <taxon>Pseudomonadati</taxon>
        <taxon>Pseudomonadota</taxon>
        <taxon>Betaproteobacteria</taxon>
        <taxon>Burkholderiales</taxon>
        <taxon>Comamonadaceae</taxon>
        <taxon>Polaromonas</taxon>
    </lineage>
</organism>
<keyword evidence="3" id="KW-1003">Cell membrane</keyword>
<feature type="transmembrane region" description="Helical" evidence="7">
    <location>
        <begin position="85"/>
        <end position="110"/>
    </location>
</feature>
<comment type="subcellular location">
    <subcellularLocation>
        <location evidence="1">Cell inner membrane</location>
        <topology evidence="1">Multi-pass membrane protein</topology>
    </subcellularLocation>
</comment>
<evidence type="ECO:0000313" key="9">
    <source>
        <dbReference type="Proteomes" id="UP001596270"/>
    </source>
</evidence>
<dbReference type="InterPro" id="IPR002528">
    <property type="entry name" value="MATE_fam"/>
</dbReference>
<evidence type="ECO:0000256" key="2">
    <source>
        <dbReference type="ARBA" id="ARBA00022448"/>
    </source>
</evidence>
<evidence type="ECO:0000313" key="8">
    <source>
        <dbReference type="EMBL" id="MFC6280705.1"/>
    </source>
</evidence>
<reference evidence="9" key="1">
    <citation type="journal article" date="2019" name="Int. J. Syst. Evol. Microbiol.">
        <title>The Global Catalogue of Microorganisms (GCM) 10K type strain sequencing project: providing services to taxonomists for standard genome sequencing and annotation.</title>
        <authorList>
            <consortium name="The Broad Institute Genomics Platform"/>
            <consortium name="The Broad Institute Genome Sequencing Center for Infectious Disease"/>
            <person name="Wu L."/>
            <person name="Ma J."/>
        </authorList>
    </citation>
    <scope>NUCLEOTIDE SEQUENCE [LARGE SCALE GENOMIC DNA]</scope>
    <source>
        <strain evidence="9">CCUG 39402</strain>
    </source>
</reference>
<evidence type="ECO:0000256" key="1">
    <source>
        <dbReference type="ARBA" id="ARBA00004429"/>
    </source>
</evidence>
<proteinExistence type="predicted"/>
<dbReference type="Pfam" id="PF01554">
    <property type="entry name" value="MatE"/>
    <property type="match status" value="2"/>
</dbReference>
<evidence type="ECO:0000256" key="3">
    <source>
        <dbReference type="ARBA" id="ARBA00022475"/>
    </source>
</evidence>
<dbReference type="PANTHER" id="PTHR43549">
    <property type="entry name" value="MULTIDRUG RESISTANCE PROTEIN YPNP-RELATED"/>
    <property type="match status" value="1"/>
</dbReference>
<feature type="transmembrane region" description="Helical" evidence="7">
    <location>
        <begin position="386"/>
        <end position="406"/>
    </location>
</feature>
<dbReference type="CDD" id="cd13138">
    <property type="entry name" value="MATE_yoeA_like"/>
    <property type="match status" value="1"/>
</dbReference>
<feature type="transmembrane region" description="Helical" evidence="7">
    <location>
        <begin position="418"/>
        <end position="439"/>
    </location>
</feature>
<gene>
    <name evidence="8" type="ORF">ACFQND_05605</name>
</gene>
<evidence type="ECO:0000256" key="5">
    <source>
        <dbReference type="ARBA" id="ARBA00022989"/>
    </source>
</evidence>
<evidence type="ECO:0000256" key="6">
    <source>
        <dbReference type="ARBA" id="ARBA00023136"/>
    </source>
</evidence>
<feature type="transmembrane region" description="Helical" evidence="7">
    <location>
        <begin position="239"/>
        <end position="262"/>
    </location>
</feature>
<dbReference type="PIRSF" id="PIRSF006603">
    <property type="entry name" value="DinF"/>
    <property type="match status" value="1"/>
</dbReference>
<feature type="transmembrane region" description="Helical" evidence="7">
    <location>
        <begin position="162"/>
        <end position="183"/>
    </location>
</feature>
<feature type="transmembrane region" description="Helical" evidence="7">
    <location>
        <begin position="189"/>
        <end position="211"/>
    </location>
</feature>
<protein>
    <submittedName>
        <fullName evidence="8">MATE family efflux transporter</fullName>
    </submittedName>
</protein>